<proteinExistence type="predicted"/>
<dbReference type="Proteomes" id="UP000008312">
    <property type="component" value="Unassembled WGS sequence"/>
</dbReference>
<evidence type="ECO:0000313" key="4">
    <source>
        <dbReference type="Proteomes" id="UP000008312"/>
    </source>
</evidence>
<dbReference type="InterPro" id="IPR011989">
    <property type="entry name" value="ARM-like"/>
</dbReference>
<sequence length="664" mass="73669">MNKIQEKAVSKDVFEILSLLCEKIGPDVILDKVMSGMEGNKKPMQQKAVLQWILSVVEDFGVPNLNMKAIVSYLQKPTALQSSSPDVKKASIAVLSEMFHQLGNPILSLVDHFDLPSIQLKKIREDLQEVVFDPTLASRYKAAPSVMSRNLPLETPGETPAEPPATPATPVTLSDLLEPADITNELTSILRDLRNTKEKDSWKVRQAAVLSLTALLTQKERILNTPVIAELSGVLKVRLGESNLNLRTKVVQCIGQLAKCLGTEVQRYTAVLIPDLLRLSGDSKSSVVDAVFATLTAWLVHDAVPQPAIFNALLPHLPIAFKSPRGRQEILAWIRPYLSLGEPRQFQPILSSVLDALLDKSKETRSNASAVLETLIHRCGADVVRAHIGSRKPTDEAQLRSFIDTFDLHPIQDEPPIDARMTESSFGNAENNSLVEKSDERAARIESMARRPGVRLLTKPKLGPDGKPLPKFNVVSSIPKPIPRRTLDNMKSRNSQVVFRRANDVPEGMNDDYLGEMHDEAPMDIDTMTEVDQFPTENVVPDDSGVSLNSSEGAFESPKRQPLPAMENVNDLRLSFSIPIKSDDLLLHENEEPLNMQSRVLSSFSLKSSQFTNEFISSLRHSSLFFHNGTTELAVTYREQISDLHGMIDALTELFCPVSLCYLM</sequence>
<dbReference type="RefSeq" id="XP_012898788.1">
    <property type="nucleotide sequence ID" value="XM_013043334.1"/>
</dbReference>
<accession>D8M9K1</accession>
<organism evidence="3">
    <name type="scientific">Blastocystis hominis</name>
    <dbReference type="NCBI Taxonomy" id="12968"/>
    <lineage>
        <taxon>Eukaryota</taxon>
        <taxon>Sar</taxon>
        <taxon>Stramenopiles</taxon>
        <taxon>Bigyra</taxon>
        <taxon>Opalozoa</taxon>
        <taxon>Opalinata</taxon>
        <taxon>Blastocystidae</taxon>
        <taxon>Blastocystis</taxon>
    </lineage>
</organism>
<dbReference type="GeneID" id="24922932"/>
<dbReference type="InParanoid" id="D8M9K1"/>
<evidence type="ECO:0000259" key="2">
    <source>
        <dbReference type="SMART" id="SM01349"/>
    </source>
</evidence>
<feature type="region of interest" description="Disordered" evidence="1">
    <location>
        <begin position="148"/>
        <end position="167"/>
    </location>
</feature>
<dbReference type="PANTHER" id="PTHR12609">
    <property type="entry name" value="MICROTUBULE ASSOCIATED PROTEIN XMAP215"/>
    <property type="match status" value="1"/>
</dbReference>
<dbReference type="SMART" id="SM01349">
    <property type="entry name" value="TOG"/>
    <property type="match status" value="1"/>
</dbReference>
<dbReference type="GO" id="GO:0046785">
    <property type="term" value="P:microtubule polymerization"/>
    <property type="evidence" value="ECO:0007669"/>
    <property type="project" value="InterPro"/>
</dbReference>
<dbReference type="GO" id="GO:0051010">
    <property type="term" value="F:microtubule plus-end binding"/>
    <property type="evidence" value="ECO:0007669"/>
    <property type="project" value="InterPro"/>
</dbReference>
<dbReference type="GO" id="GO:0030951">
    <property type="term" value="P:establishment or maintenance of microtubule cytoskeleton polarity"/>
    <property type="evidence" value="ECO:0007669"/>
    <property type="project" value="InterPro"/>
</dbReference>
<dbReference type="EMBL" id="FN668689">
    <property type="protein sequence ID" value="CBK24740.2"/>
    <property type="molecule type" value="Genomic_DNA"/>
</dbReference>
<dbReference type="GO" id="GO:0061863">
    <property type="term" value="F:microtubule plus end polymerase"/>
    <property type="evidence" value="ECO:0007669"/>
    <property type="project" value="InterPro"/>
</dbReference>
<dbReference type="InterPro" id="IPR045110">
    <property type="entry name" value="XMAP215"/>
</dbReference>
<dbReference type="GO" id="GO:0007051">
    <property type="term" value="P:spindle organization"/>
    <property type="evidence" value="ECO:0007669"/>
    <property type="project" value="InterPro"/>
</dbReference>
<feature type="compositionally biased region" description="Low complexity" evidence="1">
    <location>
        <begin position="151"/>
        <end position="160"/>
    </location>
</feature>
<dbReference type="SUPFAM" id="SSF48371">
    <property type="entry name" value="ARM repeat"/>
    <property type="match status" value="1"/>
</dbReference>
<dbReference type="AlphaFoldDB" id="D8M9K1"/>
<dbReference type="InterPro" id="IPR016024">
    <property type="entry name" value="ARM-type_fold"/>
</dbReference>
<keyword evidence="4" id="KW-1185">Reference proteome</keyword>
<feature type="compositionally biased region" description="Low complexity" evidence="1">
    <location>
        <begin position="457"/>
        <end position="471"/>
    </location>
</feature>
<feature type="domain" description="TOG" evidence="2">
    <location>
        <begin position="175"/>
        <end position="416"/>
    </location>
</feature>
<name>D8M9K1_BLAHO</name>
<dbReference type="OrthoDB" id="205662at2759"/>
<feature type="region of interest" description="Disordered" evidence="1">
    <location>
        <begin position="457"/>
        <end position="477"/>
    </location>
</feature>
<gene>
    <name evidence="3" type="ORF">GSBLH_T00006808001</name>
</gene>
<dbReference type="Gene3D" id="1.25.10.10">
    <property type="entry name" value="Leucine-rich Repeat Variant"/>
    <property type="match status" value="2"/>
</dbReference>
<protein>
    <recommendedName>
        <fullName evidence="2">TOG domain-containing protein</fullName>
    </recommendedName>
</protein>
<dbReference type="InterPro" id="IPR034085">
    <property type="entry name" value="TOG"/>
</dbReference>
<reference evidence="3" key="1">
    <citation type="submission" date="2010-02" db="EMBL/GenBank/DDBJ databases">
        <title>Sequencing and annotation of the Blastocystis hominis genome.</title>
        <authorList>
            <person name="Wincker P."/>
        </authorList>
    </citation>
    <scope>NUCLEOTIDE SEQUENCE</scope>
    <source>
        <strain evidence="3">Singapore isolate B</strain>
    </source>
</reference>
<evidence type="ECO:0000313" key="3">
    <source>
        <dbReference type="EMBL" id="CBK24740.2"/>
    </source>
</evidence>
<evidence type="ECO:0000256" key="1">
    <source>
        <dbReference type="SAM" id="MobiDB-lite"/>
    </source>
</evidence>